<feature type="chain" id="PRO_5041444014" description="S1/P1 Nuclease" evidence="1">
    <location>
        <begin position="23"/>
        <end position="236"/>
    </location>
</feature>
<dbReference type="RefSeq" id="WP_246912740.1">
    <property type="nucleotide sequence ID" value="NZ_JALJRB010000023.1"/>
</dbReference>
<evidence type="ECO:0000313" key="3">
    <source>
        <dbReference type="Proteomes" id="UP001165427"/>
    </source>
</evidence>
<dbReference type="Gene3D" id="1.10.575.10">
    <property type="entry name" value="P1 Nuclease"/>
    <property type="match status" value="1"/>
</dbReference>
<evidence type="ECO:0000313" key="2">
    <source>
        <dbReference type="EMBL" id="MCJ8502244.1"/>
    </source>
</evidence>
<reference evidence="2" key="1">
    <citation type="submission" date="2022-04" db="EMBL/GenBank/DDBJ databases">
        <title>Desulfatitalea alkaliphila sp. nov., a novel anaerobic sulfate-reducing bacterium isolated from terrestrial mud volcano, Taman Peninsula, Russia.</title>
        <authorList>
            <person name="Khomyakova M.A."/>
            <person name="Merkel A.Y."/>
            <person name="Slobodkin A.I."/>
        </authorList>
    </citation>
    <scope>NUCLEOTIDE SEQUENCE</scope>
    <source>
        <strain evidence="2">M08but</strain>
    </source>
</reference>
<dbReference type="GO" id="GO:0016788">
    <property type="term" value="F:hydrolase activity, acting on ester bonds"/>
    <property type="evidence" value="ECO:0007669"/>
    <property type="project" value="InterPro"/>
</dbReference>
<dbReference type="AlphaFoldDB" id="A0AA41UKF0"/>
<evidence type="ECO:0008006" key="4">
    <source>
        <dbReference type="Google" id="ProtNLM"/>
    </source>
</evidence>
<protein>
    <recommendedName>
        <fullName evidence="4">S1/P1 Nuclease</fullName>
    </recommendedName>
</protein>
<evidence type="ECO:0000256" key="1">
    <source>
        <dbReference type="SAM" id="SignalP"/>
    </source>
</evidence>
<gene>
    <name evidence="2" type="ORF">MRX98_16790</name>
</gene>
<organism evidence="2 3">
    <name type="scientific">Desulfatitalea alkaliphila</name>
    <dbReference type="NCBI Taxonomy" id="2929485"/>
    <lineage>
        <taxon>Bacteria</taxon>
        <taxon>Pseudomonadati</taxon>
        <taxon>Thermodesulfobacteriota</taxon>
        <taxon>Desulfobacteria</taxon>
        <taxon>Desulfobacterales</taxon>
        <taxon>Desulfosarcinaceae</taxon>
        <taxon>Desulfatitalea</taxon>
    </lineage>
</organism>
<dbReference type="InterPro" id="IPR008947">
    <property type="entry name" value="PLipase_C/P1_nuclease_dom_sf"/>
</dbReference>
<accession>A0AA41UKF0</accession>
<comment type="caution">
    <text evidence="2">The sequence shown here is derived from an EMBL/GenBank/DDBJ whole genome shotgun (WGS) entry which is preliminary data.</text>
</comment>
<dbReference type="SUPFAM" id="SSF48537">
    <property type="entry name" value="Phospholipase C/P1 nuclease"/>
    <property type="match status" value="1"/>
</dbReference>
<name>A0AA41UKF0_9BACT</name>
<sequence>MGRCLVAIALVFAGLLGAVPQAPGWYDETHVAIAKAAGVPKWFNAAAADIAGGKIGRMEKYNHFVNNPRGTVVTPAMVLAQAERYDTYHPAGHLYGAIVTTVRQVKAARAAGRYAGIPLAYLMHYVGDLSMPLHNTVYNAFNREHHAAMDGIVNDEVLDQVDAIQIHPIAIASEQDLAREVARIANISLRLGYLLEDESRLPTRRETYQQLSHSASLLKAIWRYILTATAPDDHGG</sequence>
<proteinExistence type="predicted"/>
<dbReference type="EMBL" id="JALJRB010000023">
    <property type="protein sequence ID" value="MCJ8502244.1"/>
    <property type="molecule type" value="Genomic_DNA"/>
</dbReference>
<dbReference type="Proteomes" id="UP001165427">
    <property type="component" value="Unassembled WGS sequence"/>
</dbReference>
<feature type="signal peptide" evidence="1">
    <location>
        <begin position="1"/>
        <end position="22"/>
    </location>
</feature>
<keyword evidence="1" id="KW-0732">Signal</keyword>
<keyword evidence="3" id="KW-1185">Reference proteome</keyword>